<dbReference type="STRING" id="112901.SAMN04488500_106311"/>
<dbReference type="Proteomes" id="UP000192738">
    <property type="component" value="Unassembled WGS sequence"/>
</dbReference>
<evidence type="ECO:0000313" key="3">
    <source>
        <dbReference type="Proteomes" id="UP000192738"/>
    </source>
</evidence>
<gene>
    <name evidence="2" type="ORF">SAMN04488500_106311</name>
</gene>
<evidence type="ECO:0000313" key="2">
    <source>
        <dbReference type="EMBL" id="SMC67700.1"/>
    </source>
</evidence>
<keyword evidence="3" id="KW-1185">Reference proteome</keyword>
<dbReference type="OrthoDB" id="6024937at2"/>
<dbReference type="InterPro" id="IPR027275">
    <property type="entry name" value="PRC-brl_dom"/>
</dbReference>
<name>A0A1W2B4H7_9FIRM</name>
<dbReference type="PANTHER" id="PTHR40061:SF1">
    <property type="entry name" value="SPORULATION PROTEIN YLMC-RELATED"/>
    <property type="match status" value="1"/>
</dbReference>
<reference evidence="2 3" key="1">
    <citation type="submission" date="2017-04" db="EMBL/GenBank/DDBJ databases">
        <authorList>
            <person name="Afonso C.L."/>
            <person name="Miller P.J."/>
            <person name="Scott M.A."/>
            <person name="Spackman E."/>
            <person name="Goraichik I."/>
            <person name="Dimitrov K.M."/>
            <person name="Suarez D.L."/>
            <person name="Swayne D.E."/>
        </authorList>
    </citation>
    <scope>NUCLEOTIDE SEQUENCE [LARGE SCALE GENOMIC DNA]</scope>
    <source>
        <strain evidence="2 3">DSM 5090</strain>
    </source>
</reference>
<dbReference type="PANTHER" id="PTHR40061">
    <property type="entry name" value="SPORULATION PROTEIN YLMC-RELATED"/>
    <property type="match status" value="1"/>
</dbReference>
<dbReference type="RefSeq" id="WP_084575497.1">
    <property type="nucleotide sequence ID" value="NZ_CP155572.1"/>
</dbReference>
<dbReference type="EMBL" id="FWXI01000006">
    <property type="protein sequence ID" value="SMC67700.1"/>
    <property type="molecule type" value="Genomic_DNA"/>
</dbReference>
<dbReference type="Gene3D" id="2.30.30.240">
    <property type="entry name" value="PRC-barrel domain"/>
    <property type="match status" value="1"/>
</dbReference>
<proteinExistence type="predicted"/>
<dbReference type="NCBIfam" id="TIGR02888">
    <property type="entry name" value="spore_YlmC_YmxH"/>
    <property type="match status" value="1"/>
</dbReference>
<protein>
    <submittedName>
        <fullName evidence="2">Sporulation protein, YlmC/YmxH family</fullName>
    </submittedName>
</protein>
<dbReference type="SUPFAM" id="SSF50346">
    <property type="entry name" value="PRC-barrel domain"/>
    <property type="match status" value="1"/>
</dbReference>
<evidence type="ECO:0000259" key="1">
    <source>
        <dbReference type="Pfam" id="PF05239"/>
    </source>
</evidence>
<accession>A0A1W2B4H7</accession>
<dbReference type="InterPro" id="IPR011033">
    <property type="entry name" value="PRC_barrel-like_sf"/>
</dbReference>
<dbReference type="Pfam" id="PF05239">
    <property type="entry name" value="PRC"/>
    <property type="match status" value="1"/>
</dbReference>
<feature type="domain" description="PRC-barrel" evidence="1">
    <location>
        <begin position="4"/>
        <end position="76"/>
    </location>
</feature>
<dbReference type="InterPro" id="IPR014238">
    <property type="entry name" value="Spore_YlmC/YmxH"/>
</dbReference>
<sequence>MLKTSDLKLKEVINVIDGKRMGNITDIEIDVETGRLTAIVVPGIGKFLGLFGRNEDVVIPWDKISKIGMDVILVEAGNFGELKHD</sequence>
<organism evidence="2 3">
    <name type="scientific">Sporomusa malonica</name>
    <dbReference type="NCBI Taxonomy" id="112901"/>
    <lineage>
        <taxon>Bacteria</taxon>
        <taxon>Bacillati</taxon>
        <taxon>Bacillota</taxon>
        <taxon>Negativicutes</taxon>
        <taxon>Selenomonadales</taxon>
        <taxon>Sporomusaceae</taxon>
        <taxon>Sporomusa</taxon>
    </lineage>
</organism>
<dbReference type="AlphaFoldDB" id="A0A1W2B4H7"/>